<reference evidence="2" key="1">
    <citation type="journal article" date="2019" name="Int. J. Syst. Evol. Microbiol.">
        <title>The Global Catalogue of Microorganisms (GCM) 10K type strain sequencing project: providing services to taxonomists for standard genome sequencing and annotation.</title>
        <authorList>
            <consortium name="The Broad Institute Genomics Platform"/>
            <consortium name="The Broad Institute Genome Sequencing Center for Infectious Disease"/>
            <person name="Wu L."/>
            <person name="Ma J."/>
        </authorList>
    </citation>
    <scope>NUCLEOTIDE SEQUENCE [LARGE SCALE GENOMIC DNA]</scope>
    <source>
        <strain evidence="2">KCTC 22814</strain>
    </source>
</reference>
<dbReference type="RefSeq" id="WP_320185207.1">
    <property type="nucleotide sequence ID" value="NZ_CP138332.1"/>
</dbReference>
<comment type="caution">
    <text evidence="1">The sequence shown here is derived from an EMBL/GenBank/DDBJ whole genome shotgun (WGS) entry which is preliminary data.</text>
</comment>
<protein>
    <submittedName>
        <fullName evidence="1">Uncharacterized protein</fullName>
    </submittedName>
</protein>
<proteinExistence type="predicted"/>
<keyword evidence="2" id="KW-1185">Reference proteome</keyword>
<accession>A0ABW6BGA4</accession>
<organism evidence="1 2">
    <name type="scientific">Sphingobacterium bambusae</name>
    <dbReference type="NCBI Taxonomy" id="662858"/>
    <lineage>
        <taxon>Bacteria</taxon>
        <taxon>Pseudomonadati</taxon>
        <taxon>Bacteroidota</taxon>
        <taxon>Sphingobacteriia</taxon>
        <taxon>Sphingobacteriales</taxon>
        <taxon>Sphingobacteriaceae</taxon>
        <taxon>Sphingobacterium</taxon>
    </lineage>
</organism>
<evidence type="ECO:0000313" key="1">
    <source>
        <dbReference type="EMBL" id="MFD2968542.1"/>
    </source>
</evidence>
<dbReference type="Proteomes" id="UP001597525">
    <property type="component" value="Unassembled WGS sequence"/>
</dbReference>
<sequence>MEPSTLEHIGTQALTVARYLQSENAVRGLIKNSFREHPQAIPESLEWFDSMMAGLTKEQIGKWMQQGYNLFMDGVPHKTFGDLWEFLDRLDEEGDNVIVLEEAAQWSDAELAGFWDAQWHKKSPSHLA</sequence>
<evidence type="ECO:0000313" key="2">
    <source>
        <dbReference type="Proteomes" id="UP001597525"/>
    </source>
</evidence>
<dbReference type="EMBL" id="JBHUPB010000009">
    <property type="protein sequence ID" value="MFD2968542.1"/>
    <property type="molecule type" value="Genomic_DNA"/>
</dbReference>
<name>A0ABW6BGA4_9SPHI</name>
<gene>
    <name evidence="1" type="ORF">ACFS7Y_14175</name>
</gene>